<accession>A0A7R7WKY4</accession>
<keyword evidence="2" id="KW-1185">Reference proteome</keyword>
<dbReference type="OrthoDB" id="10264449at2759"/>
<organism evidence="1 2">
    <name type="scientific">Aspergillus kawachii</name>
    <name type="common">White koji mold</name>
    <name type="synonym">Aspergillus awamori var. kawachi</name>
    <dbReference type="NCBI Taxonomy" id="1069201"/>
    <lineage>
        <taxon>Eukaryota</taxon>
        <taxon>Fungi</taxon>
        <taxon>Dikarya</taxon>
        <taxon>Ascomycota</taxon>
        <taxon>Pezizomycotina</taxon>
        <taxon>Eurotiomycetes</taxon>
        <taxon>Eurotiomycetidae</taxon>
        <taxon>Eurotiales</taxon>
        <taxon>Aspergillaceae</taxon>
        <taxon>Aspergillus</taxon>
        <taxon>Aspergillus subgen. Circumdati</taxon>
    </lineage>
</organism>
<dbReference type="KEGG" id="aluc:AKAW2_80240S"/>
<dbReference type="Proteomes" id="UP000661280">
    <property type="component" value="Chromosome 8"/>
</dbReference>
<evidence type="ECO:0000313" key="1">
    <source>
        <dbReference type="EMBL" id="BCS04439.1"/>
    </source>
</evidence>
<protein>
    <submittedName>
        <fullName evidence="1">Uncharacterized protein</fullName>
    </submittedName>
</protein>
<dbReference type="AlphaFoldDB" id="A0A7R7WKY4"/>
<proteinExistence type="predicted"/>
<reference evidence="1" key="1">
    <citation type="submission" date="2021-01" db="EMBL/GenBank/DDBJ databases">
        <authorList>
            <consortium name="Aspergillus luchuensis mut. kawachii IFO 4304 genome sequencing consortium"/>
            <person name="Kazuki M."/>
            <person name="Futagami T."/>
        </authorList>
    </citation>
    <scope>NUCLEOTIDE SEQUENCE</scope>
    <source>
        <strain evidence="1">IFO 4308</strain>
    </source>
</reference>
<gene>
    <name evidence="1" type="ORF">AKAW2_80240S</name>
</gene>
<name>A0A7R7WKY4_ASPKA</name>
<dbReference type="RefSeq" id="XP_041548201.1">
    <property type="nucleotide sequence ID" value="XM_041681239.1"/>
</dbReference>
<dbReference type="EMBL" id="AP024432">
    <property type="protein sequence ID" value="BCS04439.1"/>
    <property type="molecule type" value="Genomic_DNA"/>
</dbReference>
<dbReference type="GeneID" id="64965760"/>
<reference evidence="1" key="2">
    <citation type="submission" date="2021-02" db="EMBL/GenBank/DDBJ databases">
        <title>Aspergillus luchuensis mut. kawachii IFO 4304 genome sequence.</title>
        <authorList>
            <person name="Mori K."/>
            <person name="Kadooka C."/>
            <person name="Goto M."/>
            <person name="Futagami T."/>
        </authorList>
    </citation>
    <scope>NUCLEOTIDE SEQUENCE</scope>
    <source>
        <strain evidence="1">IFO 4308</strain>
    </source>
</reference>
<sequence length="74" mass="8411">MFLLRIADLWCVAAIATLTYMTEKASKPWKWKFYQMFQVPETIAIGWIFRAAEGDWVSISVASKNGSLLLNGKP</sequence>
<evidence type="ECO:0000313" key="2">
    <source>
        <dbReference type="Proteomes" id="UP000661280"/>
    </source>
</evidence>